<dbReference type="PROSITE" id="PS50902">
    <property type="entry name" value="FLAVODOXIN_LIKE"/>
    <property type="match status" value="1"/>
</dbReference>
<dbReference type="STRING" id="1586267.GCA_001418685_00961"/>
<dbReference type="Gene3D" id="3.40.50.360">
    <property type="match status" value="1"/>
</dbReference>
<gene>
    <name evidence="7" type="ORF">Ga0061079_10576</name>
</gene>
<evidence type="ECO:0000256" key="3">
    <source>
        <dbReference type="ARBA" id="ARBA00022643"/>
    </source>
</evidence>
<dbReference type="GO" id="GO:0010181">
    <property type="term" value="F:FMN binding"/>
    <property type="evidence" value="ECO:0007669"/>
    <property type="project" value="InterPro"/>
</dbReference>
<dbReference type="GO" id="GO:0005829">
    <property type="term" value="C:cytosol"/>
    <property type="evidence" value="ECO:0007669"/>
    <property type="project" value="TreeGrafter"/>
</dbReference>
<dbReference type="InterPro" id="IPR001433">
    <property type="entry name" value="OxRdtase_FAD/NAD-bd"/>
</dbReference>
<dbReference type="InterPro" id="IPR008254">
    <property type="entry name" value="Flavodoxin/NO_synth"/>
</dbReference>
<keyword evidence="8" id="KW-1185">Reference proteome</keyword>
<proteinExistence type="predicted"/>
<dbReference type="InterPro" id="IPR017938">
    <property type="entry name" value="Riboflavin_synthase-like_b-brl"/>
</dbReference>
<evidence type="ECO:0000256" key="2">
    <source>
        <dbReference type="ARBA" id="ARBA00022630"/>
    </source>
</evidence>
<dbReference type="Proteomes" id="UP000182761">
    <property type="component" value="Unassembled WGS sequence"/>
</dbReference>
<dbReference type="GO" id="GO:0050660">
    <property type="term" value="F:flavin adenine dinucleotide binding"/>
    <property type="evidence" value="ECO:0007669"/>
    <property type="project" value="TreeGrafter"/>
</dbReference>
<dbReference type="OrthoDB" id="9789468at2"/>
<feature type="domain" description="Flavodoxin-like" evidence="6">
    <location>
        <begin position="342"/>
        <end position="481"/>
    </location>
</feature>
<dbReference type="InterPro" id="IPR029039">
    <property type="entry name" value="Flavoprotein-like_sf"/>
</dbReference>
<dbReference type="SUPFAM" id="SSF52218">
    <property type="entry name" value="Flavoproteins"/>
    <property type="match status" value="1"/>
</dbReference>
<dbReference type="Pfam" id="PF00258">
    <property type="entry name" value="Flavodoxin_1"/>
    <property type="match status" value="1"/>
</dbReference>
<dbReference type="Pfam" id="PF03929">
    <property type="entry name" value="PepSY_TM"/>
    <property type="match status" value="1"/>
</dbReference>
<keyword evidence="5" id="KW-1133">Transmembrane helix</keyword>
<dbReference type="PANTHER" id="PTHR19384">
    <property type="entry name" value="NITRIC OXIDE SYNTHASE-RELATED"/>
    <property type="match status" value="1"/>
</dbReference>
<evidence type="ECO:0000313" key="7">
    <source>
        <dbReference type="EMBL" id="CVK16117.1"/>
    </source>
</evidence>
<feature type="transmembrane region" description="Helical" evidence="5">
    <location>
        <begin position="172"/>
        <end position="195"/>
    </location>
</feature>
<dbReference type="RefSeq" id="WP_055425328.1">
    <property type="nucleotide sequence ID" value="NZ_FCOR01000005.1"/>
</dbReference>
<dbReference type="Gene3D" id="3.40.50.80">
    <property type="entry name" value="Nucleotide-binding domain of ferredoxin-NADP reductase (FNR) module"/>
    <property type="match status" value="1"/>
</dbReference>
<dbReference type="PANTHER" id="PTHR19384:SF128">
    <property type="entry name" value="NADPH OXIDOREDUCTASE A"/>
    <property type="match status" value="1"/>
</dbReference>
<evidence type="ECO:0000256" key="1">
    <source>
        <dbReference type="ARBA" id="ARBA00001917"/>
    </source>
</evidence>
<keyword evidence="5" id="KW-0472">Membrane</keyword>
<dbReference type="Pfam" id="PF00175">
    <property type="entry name" value="NAD_binding_1"/>
    <property type="match status" value="1"/>
</dbReference>
<organism evidence="7 8">
    <name type="scientific">Apibacter mensalis</name>
    <dbReference type="NCBI Taxonomy" id="1586267"/>
    <lineage>
        <taxon>Bacteria</taxon>
        <taxon>Pseudomonadati</taxon>
        <taxon>Bacteroidota</taxon>
        <taxon>Flavobacteriia</taxon>
        <taxon>Flavobacteriales</taxon>
        <taxon>Weeksellaceae</taxon>
        <taxon>Apibacter</taxon>
    </lineage>
</organism>
<accession>A0A0X3APQ0</accession>
<dbReference type="AlphaFoldDB" id="A0A0X3APQ0"/>
<dbReference type="EMBL" id="FCOR01000005">
    <property type="protein sequence ID" value="CVK16117.1"/>
    <property type="molecule type" value="Genomic_DNA"/>
</dbReference>
<feature type="transmembrane region" description="Helical" evidence="5">
    <location>
        <begin position="299"/>
        <end position="324"/>
    </location>
</feature>
<name>A0A0X3APQ0_9FLAO</name>
<dbReference type="GO" id="GO:0016491">
    <property type="term" value="F:oxidoreductase activity"/>
    <property type="evidence" value="ECO:0007669"/>
    <property type="project" value="InterPro"/>
</dbReference>
<keyword evidence="5" id="KW-0812">Transmembrane</keyword>
<dbReference type="SUPFAM" id="SSF52343">
    <property type="entry name" value="Ferredoxin reductase-like, C-terminal NADP-linked domain"/>
    <property type="match status" value="1"/>
</dbReference>
<sequence>MTLSIWRYAHLTLALLSFIFLSMASITGSILAFYTIKDNTSPYCIHDLNRISIAQTLSVLQSKIQEISELEINEKSYVKLQGIDRNGEEVKGYINPKTGDILGKLQIAPPLIQWVTSLHRSLFLHETGRILVGINSFLLFLIAISGGILVLKRQKKFWNFFSKIKGITFSQYYHTLFGRFMLIPISIISITGSYLCMERFNFFSKNAQKIINYSDSFDSSNKVLSYKDIPIFSQIKLSEVRKIEFPFSDDPDEYFIVKLKDKELTVSPLTGAIISQLNYPISKRLATISLDLHTGRTHVIWAVILFISCLYILFFIESGFTITWKRGNHRLKNKYSPSESRIIILVGSENGSTFNFAHAIHQQLISQNYLSYLTELNKYQVFPKAEYMLVLTSTYGMGEAPSNARKFETLVRKNPQNHSIKCSVLGFGSKSYDDFCLFAENIDKQIKMEPWSESILDLHTVNNKSIEEFVEWIKKWNNKTGIKLYAESKFYRSRPENVIKMKIEEVYIPKDTKETFIIKINPGKKSFTSGDILAVYPYKAPNERYYSIAKVNHQIQISIKYYPSGLASEYLINRNKGDYIYGKIINNTSFHFPDKANKVVMIANGTGIGPFLGMMDQNLKKIKTYLYCGFRQRSEIVDRYRSFLEEQINKGNLERYNFSFSLDSENKYVMNLLQKDKDFLVHLLEEGGVIMICGALRMQMSVEKVLDEIVFENSLKKCIDYKKNRQILIDCY</sequence>
<comment type="cofactor">
    <cofactor evidence="1">
        <name>FMN</name>
        <dbReference type="ChEBI" id="CHEBI:58210"/>
    </cofactor>
</comment>
<dbReference type="GO" id="GO:0019344">
    <property type="term" value="P:cysteine biosynthetic process"/>
    <property type="evidence" value="ECO:0007669"/>
    <property type="project" value="UniProtKB-KW"/>
</dbReference>
<feature type="transmembrane region" description="Helical" evidence="5">
    <location>
        <begin position="130"/>
        <end position="151"/>
    </location>
</feature>
<evidence type="ECO:0000256" key="4">
    <source>
        <dbReference type="ARBA" id="ARBA00023192"/>
    </source>
</evidence>
<feature type="transmembrane region" description="Helical" evidence="5">
    <location>
        <begin position="12"/>
        <end position="36"/>
    </location>
</feature>
<keyword evidence="4" id="KW-0028">Amino-acid biosynthesis</keyword>
<evidence type="ECO:0000256" key="5">
    <source>
        <dbReference type="SAM" id="Phobius"/>
    </source>
</evidence>
<keyword evidence="2" id="KW-0285">Flavoprotein</keyword>
<reference evidence="7 8" key="1">
    <citation type="submission" date="2016-01" db="EMBL/GenBank/DDBJ databases">
        <authorList>
            <person name="McClelland M."/>
            <person name="Jain A."/>
            <person name="Saraogi P."/>
            <person name="Mendelson R."/>
            <person name="Westerman R."/>
            <person name="SanMiguel P."/>
            <person name="Csonka L."/>
        </authorList>
    </citation>
    <scope>NUCLEOTIDE SEQUENCE [LARGE SCALE GENOMIC DNA]</scope>
    <source>
        <strain evidence="7 8">R-53146</strain>
    </source>
</reference>
<keyword evidence="3" id="KW-0288">FMN</keyword>
<protein>
    <submittedName>
        <fullName evidence="7">Sulfite reductase (NADPH) flavoprotein alpha-component</fullName>
    </submittedName>
</protein>
<dbReference type="InterPro" id="IPR039261">
    <property type="entry name" value="FNR_nucleotide-bd"/>
</dbReference>
<evidence type="ECO:0000313" key="8">
    <source>
        <dbReference type="Proteomes" id="UP000182761"/>
    </source>
</evidence>
<dbReference type="InterPro" id="IPR005625">
    <property type="entry name" value="PepSY-ass_TM"/>
</dbReference>
<keyword evidence="4" id="KW-0198">Cysteine biosynthesis</keyword>
<evidence type="ECO:0000259" key="6">
    <source>
        <dbReference type="PROSITE" id="PS50902"/>
    </source>
</evidence>
<dbReference type="SUPFAM" id="SSF63380">
    <property type="entry name" value="Riboflavin synthase domain-like"/>
    <property type="match status" value="1"/>
</dbReference>